<dbReference type="AlphaFoldDB" id="A0AA39JIG0"/>
<accession>A0AA39JIG0</accession>
<sequence>MAAPPQALAAYVFAHLTELLPKDSDLGRQLGWYQLFQFLRLVHQVVPPTFALSEEYLEDNEVEFLASALDLSKSIVAECWLKFRPLVYLIPARNTTADDDHFWRHGVAHKVGAMRIPDKAPTCCDN</sequence>
<protein>
    <submittedName>
        <fullName evidence="1">Uncharacterized protein</fullName>
    </submittedName>
</protein>
<keyword evidence="2" id="KW-1185">Reference proteome</keyword>
<reference evidence="1" key="1">
    <citation type="submission" date="2023-06" db="EMBL/GenBank/DDBJ databases">
        <authorList>
            <consortium name="Lawrence Berkeley National Laboratory"/>
            <person name="Ahrendt S."/>
            <person name="Sahu N."/>
            <person name="Indic B."/>
            <person name="Wong-Bajracharya J."/>
            <person name="Merenyi Z."/>
            <person name="Ke H.-M."/>
            <person name="Monk M."/>
            <person name="Kocsube S."/>
            <person name="Drula E."/>
            <person name="Lipzen A."/>
            <person name="Balint B."/>
            <person name="Henrissat B."/>
            <person name="Andreopoulos B."/>
            <person name="Martin F.M."/>
            <person name="Harder C.B."/>
            <person name="Rigling D."/>
            <person name="Ford K.L."/>
            <person name="Foster G.D."/>
            <person name="Pangilinan J."/>
            <person name="Papanicolaou A."/>
            <person name="Barry K."/>
            <person name="LaButti K."/>
            <person name="Viragh M."/>
            <person name="Koriabine M."/>
            <person name="Yan M."/>
            <person name="Riley R."/>
            <person name="Champramary S."/>
            <person name="Plett K.L."/>
            <person name="Tsai I.J."/>
            <person name="Slot J."/>
            <person name="Sipos G."/>
            <person name="Plett J."/>
            <person name="Nagy L.G."/>
            <person name="Grigoriev I.V."/>
        </authorList>
    </citation>
    <scope>NUCLEOTIDE SEQUENCE</scope>
    <source>
        <strain evidence="1">FPL87.14</strain>
    </source>
</reference>
<evidence type="ECO:0000313" key="2">
    <source>
        <dbReference type="Proteomes" id="UP001175226"/>
    </source>
</evidence>
<comment type="caution">
    <text evidence="1">The sequence shown here is derived from an EMBL/GenBank/DDBJ whole genome shotgun (WGS) entry which is preliminary data.</text>
</comment>
<organism evidence="1 2">
    <name type="scientific">Armillaria borealis</name>
    <dbReference type="NCBI Taxonomy" id="47425"/>
    <lineage>
        <taxon>Eukaryota</taxon>
        <taxon>Fungi</taxon>
        <taxon>Dikarya</taxon>
        <taxon>Basidiomycota</taxon>
        <taxon>Agaricomycotina</taxon>
        <taxon>Agaricomycetes</taxon>
        <taxon>Agaricomycetidae</taxon>
        <taxon>Agaricales</taxon>
        <taxon>Marasmiineae</taxon>
        <taxon>Physalacriaceae</taxon>
        <taxon>Armillaria</taxon>
    </lineage>
</organism>
<dbReference type="Proteomes" id="UP001175226">
    <property type="component" value="Unassembled WGS sequence"/>
</dbReference>
<gene>
    <name evidence="1" type="ORF">EV421DRAFT_1903742</name>
</gene>
<dbReference type="EMBL" id="JAUEPT010000023">
    <property type="protein sequence ID" value="KAK0443243.1"/>
    <property type="molecule type" value="Genomic_DNA"/>
</dbReference>
<evidence type="ECO:0000313" key="1">
    <source>
        <dbReference type="EMBL" id="KAK0443243.1"/>
    </source>
</evidence>
<name>A0AA39JIG0_9AGAR</name>
<proteinExistence type="predicted"/>